<comment type="subcellular location">
    <subcellularLocation>
        <location evidence="1">Endoplasmic reticulum membrane</location>
        <topology evidence="1">Multi-pass membrane protein</topology>
    </subcellularLocation>
</comment>
<dbReference type="GO" id="GO:0006457">
    <property type="term" value="P:protein folding"/>
    <property type="evidence" value="ECO:0007669"/>
    <property type="project" value="TreeGrafter"/>
</dbReference>
<keyword evidence="5 11" id="KW-0812">Transmembrane</keyword>
<keyword evidence="13" id="KW-1185">Reference proteome</keyword>
<dbReference type="GO" id="GO:0015031">
    <property type="term" value="P:protein transport"/>
    <property type="evidence" value="ECO:0007669"/>
    <property type="project" value="UniProtKB-KW"/>
</dbReference>
<dbReference type="OrthoDB" id="2189463at2759"/>
<evidence type="ECO:0000313" key="13">
    <source>
        <dbReference type="Proteomes" id="UP000053611"/>
    </source>
</evidence>
<feature type="transmembrane region" description="Helical" evidence="11">
    <location>
        <begin position="255"/>
        <end position="272"/>
    </location>
</feature>
<feature type="transmembrane region" description="Helical" evidence="11">
    <location>
        <begin position="84"/>
        <end position="101"/>
    </location>
</feature>
<keyword evidence="7" id="KW-0653">Protein transport</keyword>
<dbReference type="GO" id="GO:0005789">
    <property type="term" value="C:endoplasmic reticulum membrane"/>
    <property type="evidence" value="ECO:0007669"/>
    <property type="project" value="UniProtKB-SubCell"/>
</dbReference>
<feature type="transmembrane region" description="Helical" evidence="11">
    <location>
        <begin position="113"/>
        <end position="139"/>
    </location>
</feature>
<keyword evidence="4" id="KW-0813">Transport</keyword>
<evidence type="ECO:0000256" key="8">
    <source>
        <dbReference type="ARBA" id="ARBA00022989"/>
    </source>
</evidence>
<organism evidence="12 13">
    <name type="scientific">Cutaneotrichosporon oleaginosum</name>
    <dbReference type="NCBI Taxonomy" id="879819"/>
    <lineage>
        <taxon>Eukaryota</taxon>
        <taxon>Fungi</taxon>
        <taxon>Dikarya</taxon>
        <taxon>Basidiomycota</taxon>
        <taxon>Agaricomycotina</taxon>
        <taxon>Tremellomycetes</taxon>
        <taxon>Trichosporonales</taxon>
        <taxon>Trichosporonaceae</taxon>
        <taxon>Cutaneotrichosporon</taxon>
    </lineage>
</organism>
<keyword evidence="8 11" id="KW-1133">Transmembrane helix</keyword>
<evidence type="ECO:0000256" key="6">
    <source>
        <dbReference type="ARBA" id="ARBA00022824"/>
    </source>
</evidence>
<reference evidence="12 13" key="1">
    <citation type="submission" date="2015-03" db="EMBL/GenBank/DDBJ databases">
        <title>Genomics and transcriptomics of the oil-accumulating basidiomycete yeast T. oleaginosus allow insights into substrate utilization and the diverse evolutionary trajectories of mating systems in fungi.</title>
        <authorList>
            <consortium name="DOE Joint Genome Institute"/>
            <person name="Kourist R."/>
            <person name="Kracht O."/>
            <person name="Bracharz F."/>
            <person name="Lipzen A."/>
            <person name="Nolan M."/>
            <person name="Ohm R."/>
            <person name="Grigoriev I."/>
            <person name="Sun S."/>
            <person name="Heitman J."/>
            <person name="Bruck T."/>
            <person name="Nowrousian M."/>
        </authorList>
    </citation>
    <scope>NUCLEOTIDE SEQUENCE [LARGE SCALE GENOMIC DNA]</scope>
    <source>
        <strain evidence="12 13">IBC0246</strain>
    </source>
</reference>
<dbReference type="EMBL" id="KQ087201">
    <property type="protein sequence ID" value="KLT42819.1"/>
    <property type="molecule type" value="Genomic_DNA"/>
</dbReference>
<dbReference type="AlphaFoldDB" id="A0A0J1B548"/>
<evidence type="ECO:0000256" key="5">
    <source>
        <dbReference type="ARBA" id="ARBA00022692"/>
    </source>
</evidence>
<evidence type="ECO:0000256" key="10">
    <source>
        <dbReference type="ARBA" id="ARBA00023316"/>
    </source>
</evidence>
<dbReference type="PANTHER" id="PTHR35329">
    <property type="entry name" value="CHITIN SYNTHASE EXPORT CHAPERONE"/>
    <property type="match status" value="1"/>
</dbReference>
<comment type="similarity">
    <text evidence="2">Belongs to the CHS7 family.</text>
</comment>
<dbReference type="GeneID" id="28983602"/>
<feature type="transmembrane region" description="Helical" evidence="11">
    <location>
        <begin position="48"/>
        <end position="72"/>
    </location>
</feature>
<feature type="transmembrane region" description="Helical" evidence="11">
    <location>
        <begin position="222"/>
        <end position="243"/>
    </location>
</feature>
<evidence type="ECO:0000256" key="11">
    <source>
        <dbReference type="SAM" id="Phobius"/>
    </source>
</evidence>
<dbReference type="Pfam" id="PF12271">
    <property type="entry name" value="Chs7"/>
    <property type="match status" value="1"/>
</dbReference>
<evidence type="ECO:0000256" key="2">
    <source>
        <dbReference type="ARBA" id="ARBA00009274"/>
    </source>
</evidence>
<feature type="transmembrane region" description="Helical" evidence="11">
    <location>
        <begin position="184"/>
        <end position="210"/>
    </location>
</feature>
<evidence type="ECO:0000256" key="9">
    <source>
        <dbReference type="ARBA" id="ARBA00023136"/>
    </source>
</evidence>
<dbReference type="RefSeq" id="XP_018279310.1">
    <property type="nucleotide sequence ID" value="XM_018422999.1"/>
</dbReference>
<keyword evidence="9 11" id="KW-0472">Membrane</keyword>
<gene>
    <name evidence="12" type="ORF">CC85DRAFT_285168</name>
</gene>
<evidence type="ECO:0000256" key="4">
    <source>
        <dbReference type="ARBA" id="ARBA00022448"/>
    </source>
</evidence>
<keyword evidence="10" id="KW-0961">Cell wall biogenesis/degradation</keyword>
<feature type="transmembrane region" description="Helical" evidence="11">
    <location>
        <begin position="151"/>
        <end position="172"/>
    </location>
</feature>
<protein>
    <recommendedName>
        <fullName evidence="3">Chitin synthase export chaperone</fullName>
    </recommendedName>
</protein>
<sequence length="354" mass="39391">MSLKTAPFKFGSFDWVCERASLIVCPMLGETGIEPTCYARNVQLGRQIIFQPATCFVHIAALGMTLIMLFHIRSKYTAVGRKEIVLFFYIYMFVELLAIFLDSTVIPTHHVVYPWFAAVYAGAVGALYWCILVNGFVGFQLYEDGTPMSLWSLRLSCLGVGGICFVIAAGTFQKWGSLNYNNPIGLFITYLVYPLIAAVVYIVSQLILVVRTLDDRWVIGDIIFGVAFYVIGCVLLVAFSITICDAVSHYIDGVFFFQLCMLFTVMMIYKYWDSITKEDLEFSVGSKVAVWEVKDPLLAPNPEYMEDDGQSAYGGAGGSLVGGYGGNAMYGNYNQGYSKSPSYDQFNGGHNSHY</sequence>
<evidence type="ECO:0000256" key="7">
    <source>
        <dbReference type="ARBA" id="ARBA00022927"/>
    </source>
</evidence>
<dbReference type="STRING" id="879819.A0A0J1B548"/>
<proteinExistence type="inferred from homology"/>
<dbReference type="GO" id="GO:0071555">
    <property type="term" value="P:cell wall organization"/>
    <property type="evidence" value="ECO:0007669"/>
    <property type="project" value="UniProtKB-KW"/>
</dbReference>
<evidence type="ECO:0000256" key="3">
    <source>
        <dbReference type="ARBA" id="ARBA00018354"/>
    </source>
</evidence>
<accession>A0A0J1B548</accession>
<dbReference type="Proteomes" id="UP000053611">
    <property type="component" value="Unassembled WGS sequence"/>
</dbReference>
<keyword evidence="6" id="KW-0256">Endoplasmic reticulum</keyword>
<evidence type="ECO:0000313" key="12">
    <source>
        <dbReference type="EMBL" id="KLT42819.1"/>
    </source>
</evidence>
<name>A0A0J1B548_9TREE</name>
<dbReference type="PANTHER" id="PTHR35329:SF2">
    <property type="entry name" value="CHITIN SYNTHASE EXPORT CHAPERONE"/>
    <property type="match status" value="1"/>
</dbReference>
<dbReference type="GO" id="GO:0051082">
    <property type="term" value="F:unfolded protein binding"/>
    <property type="evidence" value="ECO:0007669"/>
    <property type="project" value="TreeGrafter"/>
</dbReference>
<evidence type="ECO:0000256" key="1">
    <source>
        <dbReference type="ARBA" id="ARBA00004477"/>
    </source>
</evidence>
<dbReference type="InterPro" id="IPR022057">
    <property type="entry name" value="Chs7"/>
</dbReference>